<dbReference type="AlphaFoldDB" id="K3XPN4"/>
<dbReference type="HOGENOM" id="CLU_017945_8_2_1"/>
<dbReference type="EMBL" id="AGNK02003167">
    <property type="status" value="NOT_ANNOTATED_CDS"/>
    <property type="molecule type" value="Genomic_DNA"/>
</dbReference>
<dbReference type="EnsemblPlants" id="KQL05769">
    <property type="protein sequence ID" value="KQL05769"/>
    <property type="gene ID" value="SETIT_003862mg"/>
</dbReference>
<name>K3XPN4_SETIT</name>
<evidence type="ECO:0008006" key="3">
    <source>
        <dbReference type="Google" id="ProtNLM"/>
    </source>
</evidence>
<accession>K3XPN4</accession>
<dbReference type="SUPFAM" id="SSF81383">
    <property type="entry name" value="F-box domain"/>
    <property type="match status" value="1"/>
</dbReference>
<sequence length="375" mass="42493">MAGGRQRQLRRKARRGPPIHKLSDDVVLEIFLGLPSLGTLVRAAFTCRPWRRAVASSPAFRRRFRALHPSPLLGLFFEAPGPAQIPNVPAFAPTRPRDRDLAAAVRGGDFFLTSLQDGPSEIPCWDVIDCSRGYVLLLNWDDEILVVMNPLTRRRENAFDHSPHDVFDGSFGPTWKNHPWVEVPAPVRSDDDNRWVQNAVGDQMHLLVSLDTVTMKFSVIELPQCLRNSSFDVGETKQGATCIVYSDQLNIGVLMHIRDDDGGERWLLDRLVPLGSELARVLRCGLDDDRVLNNLVDNPDELFVLAVQDGYVYLATSLMHHDPRSPCWFLSLCLETMKLERLFRRTFDNIVHPYIMEWPPCLVGNYGKFALEDAL</sequence>
<dbReference type="Gene3D" id="1.20.1280.50">
    <property type="match status" value="1"/>
</dbReference>
<proteinExistence type="predicted"/>
<dbReference type="InterPro" id="IPR036047">
    <property type="entry name" value="F-box-like_dom_sf"/>
</dbReference>
<organism evidence="1 2">
    <name type="scientific">Setaria italica</name>
    <name type="common">Foxtail millet</name>
    <name type="synonym">Panicum italicum</name>
    <dbReference type="NCBI Taxonomy" id="4555"/>
    <lineage>
        <taxon>Eukaryota</taxon>
        <taxon>Viridiplantae</taxon>
        <taxon>Streptophyta</taxon>
        <taxon>Embryophyta</taxon>
        <taxon>Tracheophyta</taxon>
        <taxon>Spermatophyta</taxon>
        <taxon>Magnoliopsida</taxon>
        <taxon>Liliopsida</taxon>
        <taxon>Poales</taxon>
        <taxon>Poaceae</taxon>
        <taxon>PACMAD clade</taxon>
        <taxon>Panicoideae</taxon>
        <taxon>Panicodae</taxon>
        <taxon>Paniceae</taxon>
        <taxon>Cenchrinae</taxon>
        <taxon>Setaria</taxon>
    </lineage>
</organism>
<reference evidence="1" key="2">
    <citation type="submission" date="2018-08" db="UniProtKB">
        <authorList>
            <consortium name="EnsemblPlants"/>
        </authorList>
    </citation>
    <scope>IDENTIFICATION</scope>
    <source>
        <strain evidence="1">Yugu1</strain>
    </source>
</reference>
<dbReference type="Gramene" id="KQL05769">
    <property type="protein sequence ID" value="KQL05769"/>
    <property type="gene ID" value="SETIT_003862mg"/>
</dbReference>
<evidence type="ECO:0000313" key="2">
    <source>
        <dbReference type="Proteomes" id="UP000004995"/>
    </source>
</evidence>
<dbReference type="Proteomes" id="UP000004995">
    <property type="component" value="Unassembled WGS sequence"/>
</dbReference>
<dbReference type="PANTHER" id="PTHR33207">
    <property type="entry name" value="F-BOX DOMAIN CONTAINING PROTEIN-RELATED"/>
    <property type="match status" value="1"/>
</dbReference>
<reference evidence="2" key="1">
    <citation type="journal article" date="2012" name="Nat. Biotechnol.">
        <title>Reference genome sequence of the model plant Setaria.</title>
        <authorList>
            <person name="Bennetzen J.L."/>
            <person name="Schmutz J."/>
            <person name="Wang H."/>
            <person name="Percifield R."/>
            <person name="Hawkins J."/>
            <person name="Pontaroli A.C."/>
            <person name="Estep M."/>
            <person name="Feng L."/>
            <person name="Vaughn J.N."/>
            <person name="Grimwood J."/>
            <person name="Jenkins J."/>
            <person name="Barry K."/>
            <person name="Lindquist E."/>
            <person name="Hellsten U."/>
            <person name="Deshpande S."/>
            <person name="Wang X."/>
            <person name="Wu X."/>
            <person name="Mitros T."/>
            <person name="Triplett J."/>
            <person name="Yang X."/>
            <person name="Ye C.Y."/>
            <person name="Mauro-Herrera M."/>
            <person name="Wang L."/>
            <person name="Li P."/>
            <person name="Sharma M."/>
            <person name="Sharma R."/>
            <person name="Ronald P.C."/>
            <person name="Panaud O."/>
            <person name="Kellogg E.A."/>
            <person name="Brutnell T.P."/>
            <person name="Doust A.N."/>
            <person name="Tuskan G.A."/>
            <person name="Rokhsar D."/>
            <person name="Devos K.M."/>
        </authorList>
    </citation>
    <scope>NUCLEOTIDE SEQUENCE [LARGE SCALE GENOMIC DNA]</scope>
    <source>
        <strain evidence="2">cv. Yugu1</strain>
    </source>
</reference>
<dbReference type="InParanoid" id="K3XPN4"/>
<dbReference type="STRING" id="4555.K3XPN4"/>
<dbReference type="OMA" id="GMQANGH"/>
<keyword evidence="2" id="KW-1185">Reference proteome</keyword>
<dbReference type="eggNOG" id="ENOG502R5ZD">
    <property type="taxonomic scope" value="Eukaryota"/>
</dbReference>
<evidence type="ECO:0000313" key="1">
    <source>
        <dbReference type="EnsemblPlants" id="KQL05769"/>
    </source>
</evidence>
<protein>
    <recommendedName>
        <fullName evidence="3">F-box domain-containing protein</fullName>
    </recommendedName>
</protein>
<dbReference type="FunCoup" id="K3XPN4">
    <property type="interactions" value="863"/>
</dbReference>